<feature type="domain" description="DUF4143" evidence="2">
    <location>
        <begin position="210"/>
        <end position="343"/>
    </location>
</feature>
<dbReference type="Proteomes" id="UP000003571">
    <property type="component" value="Unassembled WGS sequence"/>
</dbReference>
<reference evidence="3 4" key="1">
    <citation type="submission" date="2011-09" db="EMBL/GenBank/DDBJ databases">
        <title>The draft genome of Treponema saccharophilum DSM 2985.</title>
        <authorList>
            <consortium name="US DOE Joint Genome Institute (JGI-PGF)"/>
            <person name="Lucas S."/>
            <person name="Copeland A."/>
            <person name="Lapidus A."/>
            <person name="Glavina del Rio T."/>
            <person name="Dalin E."/>
            <person name="Tice H."/>
            <person name="Bruce D."/>
            <person name="Goodwin L."/>
            <person name="Pitluck S."/>
            <person name="Peters L."/>
            <person name="Kyrpides N."/>
            <person name="Mavromatis K."/>
            <person name="Ivanova N."/>
            <person name="Markowitz V."/>
            <person name="Cheng J.-F."/>
            <person name="Hugenholtz P."/>
            <person name="Woyke T."/>
            <person name="Wu D."/>
            <person name="Gronow S."/>
            <person name="Wellnitz S."/>
            <person name="Brambilla E."/>
            <person name="Klenk H.-P."/>
            <person name="Eisen J.A."/>
        </authorList>
    </citation>
    <scope>NUCLEOTIDE SEQUENCE [LARGE SCALE GENOMIC DNA]</scope>
    <source>
        <strain evidence="3 4">DSM 2985</strain>
    </source>
</reference>
<dbReference type="STRING" id="907348.TresaDRAFT_1513"/>
<evidence type="ECO:0000259" key="1">
    <source>
        <dbReference type="Pfam" id="PF13173"/>
    </source>
</evidence>
<evidence type="ECO:0000313" key="4">
    <source>
        <dbReference type="Proteomes" id="UP000003571"/>
    </source>
</evidence>
<dbReference type="InterPro" id="IPR027417">
    <property type="entry name" value="P-loop_NTPase"/>
</dbReference>
<dbReference type="eggNOG" id="COG1373">
    <property type="taxonomic scope" value="Bacteria"/>
</dbReference>
<dbReference type="OrthoDB" id="9801684at2"/>
<comment type="caution">
    <text evidence="3">The sequence shown here is derived from an EMBL/GenBank/DDBJ whole genome shotgun (WGS) entry which is preliminary data.</text>
</comment>
<feature type="domain" description="AAA" evidence="1">
    <location>
        <begin position="43"/>
        <end position="167"/>
    </location>
</feature>
<evidence type="ECO:0000259" key="2">
    <source>
        <dbReference type="Pfam" id="PF13635"/>
    </source>
</evidence>
<evidence type="ECO:0008006" key="5">
    <source>
        <dbReference type="Google" id="ProtNLM"/>
    </source>
</evidence>
<accession>H7EJL1</accession>
<dbReference type="InterPro" id="IPR041682">
    <property type="entry name" value="AAA_14"/>
</dbReference>
<dbReference type="RefSeq" id="WP_002703354.1">
    <property type="nucleotide sequence ID" value="NZ_AGRW01000041.1"/>
</dbReference>
<dbReference type="Pfam" id="PF13173">
    <property type="entry name" value="AAA_14"/>
    <property type="match status" value="1"/>
</dbReference>
<dbReference type="PATRIC" id="fig|907348.3.peg.970"/>
<dbReference type="SUPFAM" id="SSF52540">
    <property type="entry name" value="P-loop containing nucleoside triphosphate hydrolases"/>
    <property type="match status" value="1"/>
</dbReference>
<dbReference type="PANTHER" id="PTHR33295">
    <property type="entry name" value="ATPASE"/>
    <property type="match status" value="1"/>
</dbReference>
<sequence>MIDTELILTTSARQKKEIENLDAKLSVKRVSAKIPSTLKEFARIITGIRRCGKSTFVNQDFRESERNAFYLNFDDPALYGFSSSDFVILEEAIERYQKDQNASNAVYFDEIQIVEGWEVFINSQLRKNNLVTVTGSNASLLSYELGTRLTGRHLDYELFPFDFEEFCLLRKCEKSAENFKLFLEQGGFPEFLIYERTEILKRLFEDILMRDVVVRYGIKDVRSVKMLAIYLASNCGNLITGSKLSAQLGLKTTATILEYLSFLEQCYLFFFVPKFNYSAKAQSVNPKKVYCIDTGMIQNVTLSANADMGRMLENAVFIELRRRTKNIWYYAEAAFECDFLYGRDVVPENAVQVCYELTRENREREVRGLVETCKKFEGVKPLIVTFNQKDKISYGGMIIEVVPATEFFTSK</sequence>
<gene>
    <name evidence="3" type="ORF">TresaDRAFT_1513</name>
</gene>
<keyword evidence="4" id="KW-1185">Reference proteome</keyword>
<dbReference type="EMBL" id="AGRW01000041">
    <property type="protein sequence ID" value="EIC02249.1"/>
    <property type="molecule type" value="Genomic_DNA"/>
</dbReference>
<dbReference type="InterPro" id="IPR025420">
    <property type="entry name" value="DUF4143"/>
</dbReference>
<organism evidence="3 4">
    <name type="scientific">Treponema saccharophilum DSM 2985</name>
    <dbReference type="NCBI Taxonomy" id="907348"/>
    <lineage>
        <taxon>Bacteria</taxon>
        <taxon>Pseudomonadati</taxon>
        <taxon>Spirochaetota</taxon>
        <taxon>Spirochaetia</taxon>
        <taxon>Spirochaetales</taxon>
        <taxon>Treponemataceae</taxon>
        <taxon>Treponema</taxon>
    </lineage>
</organism>
<protein>
    <recommendedName>
        <fullName evidence="5">ATPase</fullName>
    </recommendedName>
</protein>
<proteinExistence type="predicted"/>
<dbReference type="PANTHER" id="PTHR33295:SF8">
    <property type="entry name" value="AAA+ ATPASE DOMAIN-CONTAINING PROTEIN"/>
    <property type="match status" value="1"/>
</dbReference>
<evidence type="ECO:0000313" key="3">
    <source>
        <dbReference type="EMBL" id="EIC02249.1"/>
    </source>
</evidence>
<dbReference type="Pfam" id="PF13635">
    <property type="entry name" value="DUF4143"/>
    <property type="match status" value="1"/>
</dbReference>
<dbReference type="AlphaFoldDB" id="H7EJL1"/>
<name>H7EJL1_9SPIR</name>